<accession>A0A9W9JZ98</accession>
<evidence type="ECO:0000313" key="5">
    <source>
        <dbReference type="Proteomes" id="UP001141434"/>
    </source>
</evidence>
<feature type="domain" description="DUF7223" evidence="3">
    <location>
        <begin position="260"/>
        <end position="462"/>
    </location>
</feature>
<keyword evidence="5" id="KW-1185">Reference proteome</keyword>
<dbReference type="InterPro" id="IPR054293">
    <property type="entry name" value="DUF7029"/>
</dbReference>
<reference evidence="4" key="1">
    <citation type="submission" date="2022-11" db="EMBL/GenBank/DDBJ databases">
        <authorList>
            <person name="Petersen C."/>
        </authorList>
    </citation>
    <scope>NUCLEOTIDE SEQUENCE</scope>
    <source>
        <strain evidence="4">IBT 34128</strain>
    </source>
</reference>
<feature type="region of interest" description="Disordered" evidence="1">
    <location>
        <begin position="80"/>
        <end position="113"/>
    </location>
</feature>
<name>A0A9W9JZ98_9EURO</name>
<dbReference type="RefSeq" id="XP_056508542.1">
    <property type="nucleotide sequence ID" value="XM_056658249.1"/>
</dbReference>
<evidence type="ECO:0000259" key="2">
    <source>
        <dbReference type="Pfam" id="PF22974"/>
    </source>
</evidence>
<dbReference type="EMBL" id="JAPMSZ010000010">
    <property type="protein sequence ID" value="KAJ5086417.1"/>
    <property type="molecule type" value="Genomic_DNA"/>
</dbReference>
<reference evidence="4" key="2">
    <citation type="journal article" date="2023" name="IMA Fungus">
        <title>Comparative genomic study of the Penicillium genus elucidates a diverse pangenome and 15 lateral gene transfer events.</title>
        <authorList>
            <person name="Petersen C."/>
            <person name="Sorensen T."/>
            <person name="Nielsen M.R."/>
            <person name="Sondergaard T.E."/>
            <person name="Sorensen J.L."/>
            <person name="Fitzpatrick D.A."/>
            <person name="Frisvad J.C."/>
            <person name="Nielsen K.L."/>
        </authorList>
    </citation>
    <scope>NUCLEOTIDE SEQUENCE</scope>
    <source>
        <strain evidence="4">IBT 34128</strain>
    </source>
</reference>
<evidence type="ECO:0000256" key="1">
    <source>
        <dbReference type="SAM" id="MobiDB-lite"/>
    </source>
</evidence>
<dbReference type="AlphaFoldDB" id="A0A9W9JZ98"/>
<evidence type="ECO:0000313" key="4">
    <source>
        <dbReference type="EMBL" id="KAJ5086417.1"/>
    </source>
</evidence>
<dbReference type="InterPro" id="IPR055647">
    <property type="entry name" value="DUF7223"/>
</dbReference>
<dbReference type="OrthoDB" id="160645at2759"/>
<dbReference type="Proteomes" id="UP001141434">
    <property type="component" value="Unassembled WGS sequence"/>
</dbReference>
<proteinExistence type="predicted"/>
<protein>
    <submittedName>
        <fullName evidence="4">Uncharacterized protein</fullName>
    </submittedName>
</protein>
<dbReference type="GeneID" id="81397418"/>
<sequence>MHVCFKTPKAFNVIEHSWGSQENFNLATYHVGCGDESSGKRSFFHASKPSVNSEDMCVVIPVTPIDESEALHSGVMSWGTYTDPNERRRSPTKGHVRVANPNTNGTKPMPSGGNMDIVTDPSALKTFFNNSHMDTSNMGQMAPGIDFMSTEDPEIPEKSTNNTGRLSARSRALRTKRTRAEISERSSSELARRDIFKGMLRGLQWLGQLLLVPFGVPFDHTYHHDIYFDQHLDGAAVTNKPPKIFGFGNGFTLAESFAENSKAVDWTLQCAKCGVHVNIDIAGRLAFSIKDGITEGTLTLTNKDALTLDAVLGMSGDVKINKSKEKKKRLNKQEKNLQSYPAGVALYIPGILTLGPQLSFGAAVSVEAEGKFELLLGGSVSVGKGTASVSLKGGRNGATGFEPKFDPVLRFKGAATLTGEIGVPMAIEVGINVLSGKFKKTAGLVNTPSVYVQTGLSIDEQKTQNTPVLCPNGISLKVGAKNRIHLSGFDIWEYELSSIPIFERLITCVTTNGIQSGVQAPGLVKTITTEWGEDVTAGNPHIAKVPDRTPKHNGTQGFRILMDGKSDTILVTGNDGSLYLVGKNQGYDISAPWGTIDKGENPLTLDVFGRILSYLPLKPSFQSLRELHGLSRLLADQHPILADLAVSQPHQIPFAYKSTLIATREVITKDGNVKSVWNENGQYGDEMASQLKEHYNLEIKDCRTIQLVTAKSQ</sequence>
<dbReference type="Pfam" id="PF23865">
    <property type="entry name" value="DUF7223"/>
    <property type="match status" value="1"/>
</dbReference>
<comment type="caution">
    <text evidence="4">The sequence shown here is derived from an EMBL/GenBank/DDBJ whole genome shotgun (WGS) entry which is preliminary data.</text>
</comment>
<feature type="domain" description="DUF7029" evidence="2">
    <location>
        <begin position="1"/>
        <end position="73"/>
    </location>
</feature>
<organism evidence="4 5">
    <name type="scientific">Penicillium alfredii</name>
    <dbReference type="NCBI Taxonomy" id="1506179"/>
    <lineage>
        <taxon>Eukaryota</taxon>
        <taxon>Fungi</taxon>
        <taxon>Dikarya</taxon>
        <taxon>Ascomycota</taxon>
        <taxon>Pezizomycotina</taxon>
        <taxon>Eurotiomycetes</taxon>
        <taxon>Eurotiomycetidae</taxon>
        <taxon>Eurotiales</taxon>
        <taxon>Aspergillaceae</taxon>
        <taxon>Penicillium</taxon>
    </lineage>
</organism>
<dbReference type="Pfam" id="PF22974">
    <property type="entry name" value="DUF7029"/>
    <property type="match status" value="1"/>
</dbReference>
<evidence type="ECO:0000259" key="3">
    <source>
        <dbReference type="Pfam" id="PF23865"/>
    </source>
</evidence>
<feature type="region of interest" description="Disordered" evidence="1">
    <location>
        <begin position="155"/>
        <end position="180"/>
    </location>
</feature>
<gene>
    <name evidence="4" type="ORF">NUU61_007724</name>
</gene>